<evidence type="ECO:0000313" key="2">
    <source>
        <dbReference type="Proteomes" id="UP000317315"/>
    </source>
</evidence>
<dbReference type="RefSeq" id="WP_142935700.1">
    <property type="nucleotide sequence ID" value="NZ_FXTM01000014.1"/>
</dbReference>
<organism evidence="1 2">
    <name type="scientific">Balnearium lithotrophicum</name>
    <dbReference type="NCBI Taxonomy" id="223788"/>
    <lineage>
        <taxon>Bacteria</taxon>
        <taxon>Pseudomonadati</taxon>
        <taxon>Aquificota</taxon>
        <taxon>Aquificia</taxon>
        <taxon>Desulfurobacteriales</taxon>
        <taxon>Desulfurobacteriaceae</taxon>
        <taxon>Balnearium</taxon>
    </lineage>
</organism>
<protein>
    <submittedName>
        <fullName evidence="1">Uncharacterized protein</fullName>
    </submittedName>
</protein>
<reference evidence="1 2" key="1">
    <citation type="submission" date="2017-05" db="EMBL/GenBank/DDBJ databases">
        <authorList>
            <person name="Varghese N."/>
            <person name="Submissions S."/>
        </authorList>
    </citation>
    <scope>NUCLEOTIDE SEQUENCE [LARGE SCALE GENOMIC DNA]</scope>
    <source>
        <strain evidence="1 2">DSM 16304</strain>
    </source>
</reference>
<dbReference type="EMBL" id="FXTM01000014">
    <property type="protein sequence ID" value="SMO62018.1"/>
    <property type="molecule type" value="Genomic_DNA"/>
</dbReference>
<keyword evidence="2" id="KW-1185">Reference proteome</keyword>
<proteinExistence type="predicted"/>
<gene>
    <name evidence="1" type="ORF">SAMN06269117_11467</name>
</gene>
<name>A0A521CRI4_9BACT</name>
<dbReference type="Proteomes" id="UP000317315">
    <property type="component" value="Unassembled WGS sequence"/>
</dbReference>
<dbReference type="AlphaFoldDB" id="A0A521CRI4"/>
<accession>A0A521CRI4</accession>
<sequence length="81" mass="9025">MRLAEKVEKLLGEKLDIEGVIKEFYPDLSGLKQARIRRVGDVVKWNGEIIGIYLGNGNLLTAEPDGVCVVPVPKGSTFWRK</sequence>
<evidence type="ECO:0000313" key="1">
    <source>
        <dbReference type="EMBL" id="SMO62018.1"/>
    </source>
</evidence>